<dbReference type="PROSITE" id="PS51318">
    <property type="entry name" value="TAT"/>
    <property type="match status" value="1"/>
</dbReference>
<dbReference type="InterPro" id="IPR053143">
    <property type="entry name" value="Arylsulfate_ST"/>
</dbReference>
<dbReference type="PANTHER" id="PTHR35340">
    <property type="entry name" value="PQQ ENZYME REPEAT PROTEIN-RELATED"/>
    <property type="match status" value="1"/>
</dbReference>
<evidence type="ECO:0008006" key="4">
    <source>
        <dbReference type="Google" id="ProtNLM"/>
    </source>
</evidence>
<keyword evidence="1" id="KW-0732">Signal</keyword>
<reference evidence="2" key="2">
    <citation type="submission" date="2020-09" db="EMBL/GenBank/DDBJ databases">
        <authorList>
            <person name="Sun Q."/>
            <person name="Zhou Y."/>
        </authorList>
    </citation>
    <scope>NUCLEOTIDE SEQUENCE</scope>
    <source>
        <strain evidence="2">CGMCC 4.3508</strain>
    </source>
</reference>
<dbReference type="Pfam" id="PF14269">
    <property type="entry name" value="Arylsulfotran_2"/>
    <property type="match status" value="1"/>
</dbReference>
<dbReference type="InterPro" id="IPR006311">
    <property type="entry name" value="TAT_signal"/>
</dbReference>
<organism evidence="2 3">
    <name type="scientific">Nocardia jinanensis</name>
    <dbReference type="NCBI Taxonomy" id="382504"/>
    <lineage>
        <taxon>Bacteria</taxon>
        <taxon>Bacillati</taxon>
        <taxon>Actinomycetota</taxon>
        <taxon>Actinomycetes</taxon>
        <taxon>Mycobacteriales</taxon>
        <taxon>Nocardiaceae</taxon>
        <taxon>Nocardia</taxon>
    </lineage>
</organism>
<protein>
    <recommendedName>
        <fullName evidence="4">ArsR family transcriptional regulator</fullName>
    </recommendedName>
</protein>
<name>A0A917VWM8_9NOCA</name>
<dbReference type="Proteomes" id="UP000638263">
    <property type="component" value="Unassembled WGS sequence"/>
</dbReference>
<reference evidence="2" key="1">
    <citation type="journal article" date="2014" name="Int. J. Syst. Evol. Microbiol.">
        <title>Complete genome sequence of Corynebacterium casei LMG S-19264T (=DSM 44701T), isolated from a smear-ripened cheese.</title>
        <authorList>
            <consortium name="US DOE Joint Genome Institute (JGI-PGF)"/>
            <person name="Walter F."/>
            <person name="Albersmeier A."/>
            <person name="Kalinowski J."/>
            <person name="Ruckert C."/>
        </authorList>
    </citation>
    <scope>NUCLEOTIDE SEQUENCE</scope>
    <source>
        <strain evidence="2">CGMCC 4.3508</strain>
    </source>
</reference>
<feature type="signal peptide" evidence="1">
    <location>
        <begin position="1"/>
        <end position="32"/>
    </location>
</feature>
<accession>A0A917VWM8</accession>
<dbReference type="AlphaFoldDB" id="A0A917VWM8"/>
<evidence type="ECO:0000313" key="3">
    <source>
        <dbReference type="Proteomes" id="UP000638263"/>
    </source>
</evidence>
<comment type="caution">
    <text evidence="2">The sequence shown here is derived from an EMBL/GenBank/DDBJ whole genome shotgun (WGS) entry which is preliminary data.</text>
</comment>
<dbReference type="RefSeq" id="WP_058853400.1">
    <property type="nucleotide sequence ID" value="NZ_BMMH01000015.1"/>
</dbReference>
<dbReference type="InterPro" id="IPR011047">
    <property type="entry name" value="Quinoprotein_ADH-like_sf"/>
</dbReference>
<dbReference type="SUPFAM" id="SSF50998">
    <property type="entry name" value="Quinoprotein alcohol dehydrogenase-like"/>
    <property type="match status" value="1"/>
</dbReference>
<dbReference type="InterPro" id="IPR039535">
    <property type="entry name" value="ASST-like"/>
</dbReference>
<evidence type="ECO:0000256" key="1">
    <source>
        <dbReference type="SAM" id="SignalP"/>
    </source>
</evidence>
<evidence type="ECO:0000313" key="2">
    <source>
        <dbReference type="EMBL" id="GGL33928.1"/>
    </source>
</evidence>
<sequence length="407" mass="43758">MVRTTRRRLRTTVTGTVLALGVAVLMPQAASAQPPRPTLPVGAPTYTVEVNRPQGSPGYIYYSTGMSAAALVPGAEPLLSRLPVTAPANIVLDKAGRELWRYTPPPGQTVSNFRTQTYQGKRVLTWWQGSTEGGHGSGVDMIADEHGDIIETLSPGGDSSDVHEFRLTPDGRALITSYHEVTADLSAIGGPVDARMYDTVASVVDIATKQVLFRWSAAEHVPLTESVTDGRLPGSNVYDPYHMNAISLDPRGDLVISMRNTSTVYDVDIRTGEINWQLGGKNSGFELGPGAQFAFQHDAEFADDDTLRLFNNNSSGFTTLGVSSVQWIDLDLAARRATLARNQTHPAGLTAFAMGNAQGLANGNTLVGWGMAPHISEFSPSGELVYDAALPLGTYRAYLEDRAPTRN</sequence>
<gene>
    <name evidence="2" type="ORF">GCM10011588_55920</name>
</gene>
<keyword evidence="3" id="KW-1185">Reference proteome</keyword>
<dbReference type="EMBL" id="BMMH01000015">
    <property type="protein sequence ID" value="GGL33928.1"/>
    <property type="molecule type" value="Genomic_DNA"/>
</dbReference>
<feature type="chain" id="PRO_5037111385" description="ArsR family transcriptional regulator" evidence="1">
    <location>
        <begin position="33"/>
        <end position="407"/>
    </location>
</feature>
<proteinExistence type="predicted"/>
<dbReference type="PANTHER" id="PTHR35340:SF5">
    <property type="entry name" value="ASST-DOMAIN-CONTAINING PROTEIN"/>
    <property type="match status" value="1"/>
</dbReference>